<evidence type="ECO:0000259" key="17">
    <source>
        <dbReference type="Pfam" id="PF02706"/>
    </source>
</evidence>
<dbReference type="GO" id="GO:0005886">
    <property type="term" value="C:plasma membrane"/>
    <property type="evidence" value="ECO:0007669"/>
    <property type="project" value="UniProtKB-SubCell"/>
</dbReference>
<reference evidence="21" key="1">
    <citation type="journal article" date="2023" name="Int. J. Syst. Evol. Microbiol.">
        <title>Mesoterricola silvestris gen. nov., sp. nov., Mesoterricola sediminis sp. nov., Geothrix oryzae sp. nov., Geothrix edaphica sp. nov., Geothrix rubra sp. nov., and Geothrix limicola sp. nov., six novel members of Acidobacteriota isolated from soils.</title>
        <authorList>
            <person name="Itoh H."/>
            <person name="Sugisawa Y."/>
            <person name="Mise K."/>
            <person name="Xu Z."/>
            <person name="Kuniyasu M."/>
            <person name="Ushijima N."/>
            <person name="Kawano K."/>
            <person name="Kobayashi E."/>
            <person name="Shiratori Y."/>
            <person name="Masuda Y."/>
            <person name="Senoo K."/>
        </authorList>
    </citation>
    <scope>NUCLEOTIDE SEQUENCE [LARGE SCALE GENOMIC DNA]</scope>
    <source>
        <strain evidence="21">W79</strain>
    </source>
</reference>
<keyword evidence="7" id="KW-0547">Nucleotide-binding</keyword>
<sequence length="745" mass="81648">MNNEMTPDPRHPAAPQRHGPGPDSSSRGAEFNLSEAFANLWEGRGLILGSLLLFVTVGLIYVFAATPVYQVEGLLQTEVPKSYGSQNQEFTKMEGVYTQLTVAQGEIEIIKSNLVLGRVVSNLGLDVECAPVLMPVIGRMLNRNSRTPARLDIEAFEVPDKLRGIVFKVTALGGGVYRLSGPDGSELVQGRPGERVSASWNGMPMRLKVRNLRGKTGQVFTLSMTPIVDCITNLRLALSVEERGKNMNQSSNILGLSLQAPDPEQGALILNEILNQYVRQSIERKAGDSSKALALLQSQRPALQQQLSEAESRLNEYRRQNAAVDIAQEGNLFLQQGANLEAQISTLKQRRQELLRTYTEHSDLVTTTDQQIAHLQAEANKVNSRVTGLPRTQQEIVRLTRDAQVKSEMYTSLLTSIQQLQNTLAGAVGNAHVVDYAIPAYDAVAPKKKVLMVLFTFIGLVVGVGLTVARRLMRRGIQDHRIIEAKLGLPILVTIPHSEGQKNFDKQISKKSPGIHLLAVGDPEDIATESLRSLRTLLHFTMEKAENRIILVTGPSPEVGKSFVSTNLATVFAQGGARVLLVDGDLRRGKLHRTFGAKGRAGGLAEILAGRADWKSQIKETMVPGLSLLSTGILPPDPLVLLMSAKYAEFAAQVSEAFDFVIIDAPPILPVSDATVLGAKAESILLVAKYGAHPLEEIRTCQSRLKHLEGKLKGCVFNDIELVKVGGLYGYYRYEFDYKYRRGES</sequence>
<dbReference type="InterPro" id="IPR025669">
    <property type="entry name" value="AAA_dom"/>
</dbReference>
<evidence type="ECO:0000313" key="21">
    <source>
        <dbReference type="Proteomes" id="UP001238179"/>
    </source>
</evidence>
<dbReference type="GO" id="GO:0005524">
    <property type="term" value="F:ATP binding"/>
    <property type="evidence" value="ECO:0007669"/>
    <property type="project" value="UniProtKB-KW"/>
</dbReference>
<dbReference type="Pfam" id="PF13807">
    <property type="entry name" value="GNVR"/>
    <property type="match status" value="1"/>
</dbReference>
<dbReference type="FunFam" id="3.40.50.300:FF:000527">
    <property type="entry name" value="Tyrosine-protein kinase etk"/>
    <property type="match status" value="1"/>
</dbReference>
<dbReference type="AlphaFoldDB" id="A0AA48K8Y9"/>
<keyword evidence="8 20" id="KW-0418">Kinase</keyword>
<gene>
    <name evidence="20" type="ORF">METEAL_09560</name>
</gene>
<feature type="transmembrane region" description="Helical" evidence="16">
    <location>
        <begin position="450"/>
        <end position="469"/>
    </location>
</feature>
<keyword evidence="12" id="KW-0829">Tyrosine-protein kinase</keyword>
<dbReference type="Gene3D" id="3.40.50.300">
    <property type="entry name" value="P-loop containing nucleotide triphosphate hydrolases"/>
    <property type="match status" value="1"/>
</dbReference>
<keyword evidence="5" id="KW-0808">Transferase</keyword>
<evidence type="ECO:0000256" key="13">
    <source>
        <dbReference type="ARBA" id="ARBA00053015"/>
    </source>
</evidence>
<organism evidence="20 21">
    <name type="scientific">Mesoterricola silvestris</name>
    <dbReference type="NCBI Taxonomy" id="2927979"/>
    <lineage>
        <taxon>Bacteria</taxon>
        <taxon>Pseudomonadati</taxon>
        <taxon>Acidobacteriota</taxon>
        <taxon>Holophagae</taxon>
        <taxon>Holophagales</taxon>
        <taxon>Holophagaceae</taxon>
        <taxon>Mesoterricola</taxon>
    </lineage>
</organism>
<comment type="similarity">
    <text evidence="2">Belongs to the etk/wzc family.</text>
</comment>
<evidence type="ECO:0000256" key="2">
    <source>
        <dbReference type="ARBA" id="ARBA00008883"/>
    </source>
</evidence>
<evidence type="ECO:0000256" key="8">
    <source>
        <dbReference type="ARBA" id="ARBA00022777"/>
    </source>
</evidence>
<proteinExistence type="inferred from homology"/>
<evidence type="ECO:0000256" key="7">
    <source>
        <dbReference type="ARBA" id="ARBA00022741"/>
    </source>
</evidence>
<dbReference type="InterPro" id="IPR027417">
    <property type="entry name" value="P-loop_NTPase"/>
</dbReference>
<dbReference type="GO" id="GO:0004713">
    <property type="term" value="F:protein tyrosine kinase activity"/>
    <property type="evidence" value="ECO:0007669"/>
    <property type="project" value="UniProtKB-KW"/>
</dbReference>
<dbReference type="NCBIfam" id="TIGR01007">
    <property type="entry name" value="eps_fam"/>
    <property type="match status" value="1"/>
</dbReference>
<evidence type="ECO:0000259" key="19">
    <source>
        <dbReference type="Pfam" id="PF13807"/>
    </source>
</evidence>
<keyword evidence="21" id="KW-1185">Reference proteome</keyword>
<dbReference type="PANTHER" id="PTHR32309:SF32">
    <property type="entry name" value="TYROSINE-PROTEIN KINASE ETK-RELATED"/>
    <property type="match status" value="1"/>
</dbReference>
<keyword evidence="10 16" id="KW-1133">Transmembrane helix</keyword>
<evidence type="ECO:0000256" key="10">
    <source>
        <dbReference type="ARBA" id="ARBA00022989"/>
    </source>
</evidence>
<accession>A0AA48K8Y9</accession>
<evidence type="ECO:0000256" key="15">
    <source>
        <dbReference type="SAM" id="MobiDB-lite"/>
    </source>
</evidence>
<dbReference type="PANTHER" id="PTHR32309">
    <property type="entry name" value="TYROSINE-PROTEIN KINASE"/>
    <property type="match status" value="1"/>
</dbReference>
<evidence type="ECO:0000256" key="1">
    <source>
        <dbReference type="ARBA" id="ARBA00004429"/>
    </source>
</evidence>
<evidence type="ECO:0000313" key="20">
    <source>
        <dbReference type="EMBL" id="BDU71782.1"/>
    </source>
</evidence>
<feature type="domain" description="AAA" evidence="18">
    <location>
        <begin position="558"/>
        <end position="702"/>
    </location>
</feature>
<dbReference type="KEGG" id="msil:METEAL_09560"/>
<keyword evidence="9" id="KW-0067">ATP-binding</keyword>
<evidence type="ECO:0000256" key="11">
    <source>
        <dbReference type="ARBA" id="ARBA00023136"/>
    </source>
</evidence>
<feature type="coiled-coil region" evidence="14">
    <location>
        <begin position="293"/>
        <end position="357"/>
    </location>
</feature>
<protein>
    <submittedName>
        <fullName evidence="20">Tyrosine-protein kinase involved in EPS biosynthesis</fullName>
    </submittedName>
</protein>
<feature type="domain" description="Tyrosine-protein kinase G-rich" evidence="19">
    <location>
        <begin position="392"/>
        <end position="471"/>
    </location>
</feature>
<keyword evidence="3" id="KW-1003">Cell membrane</keyword>
<keyword evidence="14" id="KW-0175">Coiled coil</keyword>
<evidence type="ECO:0000256" key="3">
    <source>
        <dbReference type="ARBA" id="ARBA00022475"/>
    </source>
</evidence>
<feature type="domain" description="Polysaccharide chain length determinant N-terminal" evidence="17">
    <location>
        <begin position="30"/>
        <end position="123"/>
    </location>
</feature>
<dbReference type="Proteomes" id="UP001238179">
    <property type="component" value="Chromosome"/>
</dbReference>
<evidence type="ECO:0000256" key="4">
    <source>
        <dbReference type="ARBA" id="ARBA00022519"/>
    </source>
</evidence>
<dbReference type="Pfam" id="PF02706">
    <property type="entry name" value="Wzz"/>
    <property type="match status" value="1"/>
</dbReference>
<dbReference type="EMBL" id="AP027080">
    <property type="protein sequence ID" value="BDU71782.1"/>
    <property type="molecule type" value="Genomic_DNA"/>
</dbReference>
<evidence type="ECO:0000256" key="16">
    <source>
        <dbReference type="SAM" id="Phobius"/>
    </source>
</evidence>
<name>A0AA48K8Y9_9BACT</name>
<evidence type="ECO:0000256" key="12">
    <source>
        <dbReference type="ARBA" id="ARBA00023137"/>
    </source>
</evidence>
<dbReference type="Pfam" id="PF23607">
    <property type="entry name" value="WZC_N"/>
    <property type="match status" value="1"/>
</dbReference>
<dbReference type="Pfam" id="PF13614">
    <property type="entry name" value="AAA_31"/>
    <property type="match status" value="1"/>
</dbReference>
<evidence type="ECO:0000256" key="5">
    <source>
        <dbReference type="ARBA" id="ARBA00022679"/>
    </source>
</evidence>
<evidence type="ECO:0000259" key="18">
    <source>
        <dbReference type="Pfam" id="PF13614"/>
    </source>
</evidence>
<dbReference type="InterPro" id="IPR005702">
    <property type="entry name" value="Wzc-like_C"/>
</dbReference>
<dbReference type="InterPro" id="IPR050445">
    <property type="entry name" value="Bact_polysacc_biosynth/exp"/>
</dbReference>
<dbReference type="SUPFAM" id="SSF52540">
    <property type="entry name" value="P-loop containing nucleoside triphosphate hydrolases"/>
    <property type="match status" value="1"/>
</dbReference>
<dbReference type="InterPro" id="IPR032807">
    <property type="entry name" value="GNVR"/>
</dbReference>
<comment type="subcellular location">
    <subcellularLocation>
        <location evidence="1">Cell inner membrane</location>
        <topology evidence="1">Multi-pass membrane protein</topology>
    </subcellularLocation>
</comment>
<evidence type="ECO:0000256" key="14">
    <source>
        <dbReference type="SAM" id="Coils"/>
    </source>
</evidence>
<evidence type="ECO:0000256" key="6">
    <source>
        <dbReference type="ARBA" id="ARBA00022692"/>
    </source>
</evidence>
<keyword evidence="6 16" id="KW-0812">Transmembrane</keyword>
<keyword evidence="4" id="KW-0997">Cell inner membrane</keyword>
<dbReference type="InterPro" id="IPR003856">
    <property type="entry name" value="LPS_length_determ_N"/>
</dbReference>
<dbReference type="CDD" id="cd05387">
    <property type="entry name" value="BY-kinase"/>
    <property type="match status" value="1"/>
</dbReference>
<comment type="catalytic activity">
    <reaction evidence="13">
        <text>L-tyrosyl-[protein] + ATP = O-phospho-L-tyrosyl-[protein] + ADP + H(+)</text>
        <dbReference type="Rhea" id="RHEA:10596"/>
        <dbReference type="Rhea" id="RHEA-COMP:10136"/>
        <dbReference type="Rhea" id="RHEA-COMP:20101"/>
        <dbReference type="ChEBI" id="CHEBI:15378"/>
        <dbReference type="ChEBI" id="CHEBI:30616"/>
        <dbReference type="ChEBI" id="CHEBI:46858"/>
        <dbReference type="ChEBI" id="CHEBI:61978"/>
        <dbReference type="ChEBI" id="CHEBI:456216"/>
    </reaction>
</comment>
<feature type="transmembrane region" description="Helical" evidence="16">
    <location>
        <begin position="45"/>
        <end position="64"/>
    </location>
</feature>
<feature type="region of interest" description="Disordered" evidence="15">
    <location>
        <begin position="1"/>
        <end position="28"/>
    </location>
</feature>
<keyword evidence="11 16" id="KW-0472">Membrane</keyword>
<evidence type="ECO:0000256" key="9">
    <source>
        <dbReference type="ARBA" id="ARBA00022840"/>
    </source>
</evidence>
<dbReference type="GO" id="GO:0042802">
    <property type="term" value="F:identical protein binding"/>
    <property type="evidence" value="ECO:0007669"/>
    <property type="project" value="UniProtKB-ARBA"/>
</dbReference>